<evidence type="ECO:0000259" key="2">
    <source>
        <dbReference type="Pfam" id="PF13761"/>
    </source>
</evidence>
<dbReference type="InterPro" id="IPR025311">
    <property type="entry name" value="DUF4166"/>
</dbReference>
<feature type="domain" description="Saccharopine dehydrogenase NADP binding" evidence="1">
    <location>
        <begin position="7"/>
        <end position="129"/>
    </location>
</feature>
<organism evidence="3 4">
    <name type="scientific">Panacagrimonas perspica</name>
    <dbReference type="NCBI Taxonomy" id="381431"/>
    <lineage>
        <taxon>Bacteria</taxon>
        <taxon>Pseudomonadati</taxon>
        <taxon>Pseudomonadota</taxon>
        <taxon>Gammaproteobacteria</taxon>
        <taxon>Nevskiales</taxon>
        <taxon>Nevskiaceae</taxon>
        <taxon>Panacagrimonas</taxon>
    </lineage>
</organism>
<dbReference type="Pfam" id="PF03435">
    <property type="entry name" value="Sacchrp_dh_NADP"/>
    <property type="match status" value="1"/>
</dbReference>
<evidence type="ECO:0000259" key="1">
    <source>
        <dbReference type="Pfam" id="PF03435"/>
    </source>
</evidence>
<proteinExistence type="predicted"/>
<dbReference type="PANTHER" id="PTHR43796">
    <property type="entry name" value="CARBOXYNORSPERMIDINE SYNTHASE"/>
    <property type="match status" value="1"/>
</dbReference>
<sequence>MEDRASVLIVGGYGVFGGRLARLLLARGDLRVLVAGRSLDAARAFCAQHGGEPLQLDRDDDPAAVFARERPFVVVDAAGLFQSYDSGDPYRLARAALLAGAHYLDLADDGAFAAGIVALDAQARSAQRVAISGASSVPAISSAAVTALAAGLQRIEKIETLILPGNRAPRGLSVMQAILAQVGRPLKLWRGDATSVVDGWSGLRRDGLQLPDGTRVPARWSSWIGSPDLLLLPRHFNARSVTFRAGLELPLLHLGLWLLSWLPRLRLLRSLAPWARALRWIAQQLESFGSDRGGMRVDVLGRESGTGRGVRRTWTLIAESGEGPYVPAIPAFCLIGRLSSGTLAVGARPCVAELSIDEIEQATSRLPIRCGRDESAWYTLYERALGAEFTRLPPQVQDGHDVFDVRRFRGEARVTGGAGVLAWLIGRVMRFPPAIERTPVLVRMERCGASERWTRQFGRYRFESVLSAAAGDPLGQVRERFGALVFRLKVPVDETGLQMPMLGATALGVPLPRWIVPVSQTREYVDGQGRFCFDVDISLPMVGRVVRYEGWLLPESAHGTC</sequence>
<dbReference type="InterPro" id="IPR005097">
    <property type="entry name" value="Sacchrp_dh_NADP-bd"/>
</dbReference>
<evidence type="ECO:0000313" key="3">
    <source>
        <dbReference type="EMBL" id="TDU24395.1"/>
    </source>
</evidence>
<feature type="domain" description="DUF4166" evidence="2">
    <location>
        <begin position="392"/>
        <end position="552"/>
    </location>
</feature>
<dbReference type="OrthoDB" id="528778at2"/>
<dbReference type="SUPFAM" id="SSF51735">
    <property type="entry name" value="NAD(P)-binding Rossmann-fold domains"/>
    <property type="match status" value="1"/>
</dbReference>
<dbReference type="PANTHER" id="PTHR43796:SF2">
    <property type="entry name" value="CARBOXYNORSPERMIDINE SYNTHASE"/>
    <property type="match status" value="1"/>
</dbReference>
<dbReference type="EMBL" id="SOBT01000012">
    <property type="protein sequence ID" value="TDU24395.1"/>
    <property type="molecule type" value="Genomic_DNA"/>
</dbReference>
<dbReference type="Pfam" id="PF13761">
    <property type="entry name" value="DUF4166"/>
    <property type="match status" value="1"/>
</dbReference>
<dbReference type="AlphaFoldDB" id="A0A4S3K166"/>
<dbReference type="Gene3D" id="3.40.50.720">
    <property type="entry name" value="NAD(P)-binding Rossmann-like Domain"/>
    <property type="match status" value="1"/>
</dbReference>
<dbReference type="RefSeq" id="WP_133883806.1">
    <property type="nucleotide sequence ID" value="NZ_MWIN01000025.1"/>
</dbReference>
<reference evidence="3 4" key="1">
    <citation type="submission" date="2019-03" db="EMBL/GenBank/DDBJ databases">
        <title>Genomic Encyclopedia of Type Strains, Phase IV (KMG-IV): sequencing the most valuable type-strain genomes for metagenomic binning, comparative biology and taxonomic classification.</title>
        <authorList>
            <person name="Goeker M."/>
        </authorList>
    </citation>
    <scope>NUCLEOTIDE SEQUENCE [LARGE SCALE GENOMIC DNA]</scope>
    <source>
        <strain evidence="3 4">DSM 26377</strain>
    </source>
</reference>
<evidence type="ECO:0000313" key="4">
    <source>
        <dbReference type="Proteomes" id="UP000295341"/>
    </source>
</evidence>
<accession>A0A4S3K166</accession>
<gene>
    <name evidence="3" type="ORF">DFR24_4663</name>
</gene>
<dbReference type="InterPro" id="IPR036291">
    <property type="entry name" value="NAD(P)-bd_dom_sf"/>
</dbReference>
<dbReference type="Proteomes" id="UP000295341">
    <property type="component" value="Unassembled WGS sequence"/>
</dbReference>
<comment type="caution">
    <text evidence="3">The sequence shown here is derived from an EMBL/GenBank/DDBJ whole genome shotgun (WGS) entry which is preliminary data.</text>
</comment>
<name>A0A4S3K166_9GAMM</name>
<protein>
    <submittedName>
        <fullName evidence="3">Saccharopine dehydrogenase-like protein</fullName>
    </submittedName>
</protein>
<keyword evidence="4" id="KW-1185">Reference proteome</keyword>